<dbReference type="EMBL" id="CP121196">
    <property type="protein sequence ID" value="XBH18306.1"/>
    <property type="molecule type" value="Genomic_DNA"/>
</dbReference>
<sequence length="127" mass="12907">MKLVAAVALVVAMLCSSTFAIAEGPVPFRALMRSDGAQPGIPPLTDVNDQPAAASNQAVHKTHVTRAGKVMTGVGIGLVAFGGLVMAVTPNAFATQTDKNELYGASGATMGVGVVLIVFGVKRRSAQ</sequence>
<evidence type="ECO:0008006" key="4">
    <source>
        <dbReference type="Google" id="ProtNLM"/>
    </source>
</evidence>
<protein>
    <recommendedName>
        <fullName evidence="4">Transmembrane protein</fullName>
    </recommendedName>
</protein>
<keyword evidence="1" id="KW-0472">Membrane</keyword>
<feature type="signal peptide" evidence="2">
    <location>
        <begin position="1"/>
        <end position="22"/>
    </location>
</feature>
<organism evidence="3">
    <name type="scientific">Telmatobacter sp. DSM 110680</name>
    <dbReference type="NCBI Taxonomy" id="3036704"/>
    <lineage>
        <taxon>Bacteria</taxon>
        <taxon>Pseudomonadati</taxon>
        <taxon>Acidobacteriota</taxon>
        <taxon>Terriglobia</taxon>
        <taxon>Terriglobales</taxon>
        <taxon>Acidobacteriaceae</taxon>
        <taxon>Telmatobacter</taxon>
    </lineage>
</organism>
<keyword evidence="1" id="KW-1133">Transmembrane helix</keyword>
<evidence type="ECO:0000256" key="1">
    <source>
        <dbReference type="SAM" id="Phobius"/>
    </source>
</evidence>
<dbReference type="RefSeq" id="WP_348263530.1">
    <property type="nucleotide sequence ID" value="NZ_CP121196.1"/>
</dbReference>
<evidence type="ECO:0000256" key="2">
    <source>
        <dbReference type="SAM" id="SignalP"/>
    </source>
</evidence>
<reference evidence="3" key="1">
    <citation type="submission" date="2023-03" db="EMBL/GenBank/DDBJ databases">
        <title>Edaphobacter sp.</title>
        <authorList>
            <person name="Huber K.J."/>
            <person name="Papendorf J."/>
            <person name="Pilke C."/>
            <person name="Bunk B."/>
            <person name="Sproeer C."/>
            <person name="Pester M."/>
        </authorList>
    </citation>
    <scope>NUCLEOTIDE SEQUENCE</scope>
    <source>
        <strain evidence="3">DSM 110680</strain>
    </source>
</reference>
<evidence type="ECO:0000313" key="3">
    <source>
        <dbReference type="EMBL" id="XBH18306.1"/>
    </source>
</evidence>
<feature type="chain" id="PRO_5043414250" description="Transmembrane protein" evidence="2">
    <location>
        <begin position="23"/>
        <end position="127"/>
    </location>
</feature>
<gene>
    <name evidence="3" type="ORF">P8935_03000</name>
</gene>
<feature type="transmembrane region" description="Helical" evidence="1">
    <location>
        <begin position="70"/>
        <end position="90"/>
    </location>
</feature>
<feature type="transmembrane region" description="Helical" evidence="1">
    <location>
        <begin position="102"/>
        <end position="121"/>
    </location>
</feature>
<keyword evidence="1" id="KW-0812">Transmembrane</keyword>
<keyword evidence="2" id="KW-0732">Signal</keyword>
<accession>A0AAU7DLW7</accession>
<name>A0AAU7DLW7_9BACT</name>
<dbReference type="AlphaFoldDB" id="A0AAU7DLW7"/>
<proteinExistence type="predicted"/>